<dbReference type="InterPro" id="IPR037523">
    <property type="entry name" value="VOC_core"/>
</dbReference>
<evidence type="ECO:0000259" key="1">
    <source>
        <dbReference type="PROSITE" id="PS51819"/>
    </source>
</evidence>
<accession>A0ABT6MKM9</accession>
<dbReference type="PANTHER" id="PTHR35908:SF1">
    <property type="entry name" value="CONSERVED PROTEIN"/>
    <property type="match status" value="1"/>
</dbReference>
<evidence type="ECO:0000313" key="3">
    <source>
        <dbReference type="Proteomes" id="UP001160334"/>
    </source>
</evidence>
<dbReference type="RefSeq" id="WP_280764056.1">
    <property type="nucleotide sequence ID" value="NZ_JARXVC010000029.1"/>
</dbReference>
<evidence type="ECO:0000313" key="2">
    <source>
        <dbReference type="EMBL" id="MDH6284881.1"/>
    </source>
</evidence>
<keyword evidence="3" id="KW-1185">Reference proteome</keyword>
<gene>
    <name evidence="2" type="ORF">M2280_006144</name>
</gene>
<dbReference type="EMBL" id="JARXVC010000029">
    <property type="protein sequence ID" value="MDH6284881.1"/>
    <property type="molecule type" value="Genomic_DNA"/>
</dbReference>
<proteinExistence type="predicted"/>
<dbReference type="Pfam" id="PF18029">
    <property type="entry name" value="Glyoxalase_6"/>
    <property type="match status" value="1"/>
</dbReference>
<sequence>MAVGQLGSITMDCADPPALARFWCDILGGRITNSNEKFVSVKAPDAMLTMIRVPEYRAPSWPDNAVPTQIHLDLVVDDLDAAVIAAVQLGARIAPEQYAPDKCRVLLDPAGHPFCVCRPPGGRSLGA</sequence>
<dbReference type="InterPro" id="IPR029068">
    <property type="entry name" value="Glyas_Bleomycin-R_OHBP_Dase"/>
</dbReference>
<dbReference type="PROSITE" id="PS51819">
    <property type="entry name" value="VOC"/>
    <property type="match status" value="1"/>
</dbReference>
<comment type="caution">
    <text evidence="2">The sequence shown here is derived from an EMBL/GenBank/DDBJ whole genome shotgun (WGS) entry which is preliminary data.</text>
</comment>
<dbReference type="PANTHER" id="PTHR35908">
    <property type="entry name" value="HYPOTHETICAL FUSION PROTEIN"/>
    <property type="match status" value="1"/>
</dbReference>
<dbReference type="SUPFAM" id="SSF54593">
    <property type="entry name" value="Glyoxalase/Bleomycin resistance protein/Dihydroxybiphenyl dioxygenase"/>
    <property type="match status" value="1"/>
</dbReference>
<dbReference type="CDD" id="cd06587">
    <property type="entry name" value="VOC"/>
    <property type="match status" value="1"/>
</dbReference>
<feature type="domain" description="VOC" evidence="1">
    <location>
        <begin position="5"/>
        <end position="119"/>
    </location>
</feature>
<dbReference type="Gene3D" id="3.10.180.10">
    <property type="entry name" value="2,3-Dihydroxybiphenyl 1,2-Dioxygenase, domain 1"/>
    <property type="match status" value="1"/>
</dbReference>
<reference evidence="2 3" key="1">
    <citation type="submission" date="2023-04" db="EMBL/GenBank/DDBJ databases">
        <title>Forest soil microbial communities from Buena Vista Peninsula, Colon Province, Panama.</title>
        <authorList>
            <person name="Bouskill N."/>
        </authorList>
    </citation>
    <scope>NUCLEOTIDE SEQUENCE [LARGE SCALE GENOMIC DNA]</scope>
    <source>
        <strain evidence="2 3">CFH S0262</strain>
    </source>
</reference>
<protein>
    <submittedName>
        <fullName evidence="2">Catechol 2,3-dioxygenase-like lactoylglutathione lyase family enzyme</fullName>
    </submittedName>
</protein>
<name>A0ABT6MKM9_9NOCA</name>
<organism evidence="2 3">
    <name type="scientific">Prescottella agglutinans</name>
    <dbReference type="NCBI Taxonomy" id="1644129"/>
    <lineage>
        <taxon>Bacteria</taxon>
        <taxon>Bacillati</taxon>
        <taxon>Actinomycetota</taxon>
        <taxon>Actinomycetes</taxon>
        <taxon>Mycobacteriales</taxon>
        <taxon>Nocardiaceae</taxon>
        <taxon>Prescottella</taxon>
    </lineage>
</organism>
<dbReference type="Proteomes" id="UP001160334">
    <property type="component" value="Unassembled WGS sequence"/>
</dbReference>
<dbReference type="InterPro" id="IPR041581">
    <property type="entry name" value="Glyoxalase_6"/>
</dbReference>